<feature type="domain" description="PPIase FKBP-type" evidence="7">
    <location>
        <begin position="76"/>
        <end position="165"/>
    </location>
</feature>
<keyword evidence="6" id="KW-1133">Transmembrane helix</keyword>
<feature type="transmembrane region" description="Helical" evidence="6">
    <location>
        <begin position="39"/>
        <end position="60"/>
    </location>
</feature>
<organism evidence="8 9">
    <name type="scientific">Crepidotus variabilis</name>
    <dbReference type="NCBI Taxonomy" id="179855"/>
    <lineage>
        <taxon>Eukaryota</taxon>
        <taxon>Fungi</taxon>
        <taxon>Dikarya</taxon>
        <taxon>Basidiomycota</taxon>
        <taxon>Agaricomycotina</taxon>
        <taxon>Agaricomycetes</taxon>
        <taxon>Agaricomycetidae</taxon>
        <taxon>Agaricales</taxon>
        <taxon>Agaricineae</taxon>
        <taxon>Crepidotaceae</taxon>
        <taxon>Crepidotus</taxon>
    </lineage>
</organism>
<dbReference type="InterPro" id="IPR044609">
    <property type="entry name" value="FKBP2/11"/>
</dbReference>
<evidence type="ECO:0000313" key="9">
    <source>
        <dbReference type="Proteomes" id="UP000807306"/>
    </source>
</evidence>
<comment type="catalytic activity">
    <reaction evidence="1 5">
        <text>[protein]-peptidylproline (omega=180) = [protein]-peptidylproline (omega=0)</text>
        <dbReference type="Rhea" id="RHEA:16237"/>
        <dbReference type="Rhea" id="RHEA-COMP:10747"/>
        <dbReference type="Rhea" id="RHEA-COMP:10748"/>
        <dbReference type="ChEBI" id="CHEBI:83833"/>
        <dbReference type="ChEBI" id="CHEBI:83834"/>
        <dbReference type="EC" id="5.2.1.8"/>
    </reaction>
</comment>
<dbReference type="PANTHER" id="PTHR45779">
    <property type="entry name" value="PEPTIDYLPROLYL ISOMERASE"/>
    <property type="match status" value="1"/>
</dbReference>
<feature type="non-terminal residue" evidence="8">
    <location>
        <position position="1"/>
    </location>
</feature>
<evidence type="ECO:0000256" key="1">
    <source>
        <dbReference type="ARBA" id="ARBA00000971"/>
    </source>
</evidence>
<dbReference type="Gene3D" id="3.10.50.40">
    <property type="match status" value="1"/>
</dbReference>
<evidence type="ECO:0000256" key="2">
    <source>
        <dbReference type="ARBA" id="ARBA00013194"/>
    </source>
</evidence>
<keyword evidence="6" id="KW-0472">Membrane</keyword>
<protein>
    <recommendedName>
        <fullName evidence="2 5">peptidylprolyl isomerase</fullName>
        <ecNumber evidence="2 5">5.2.1.8</ecNumber>
    </recommendedName>
</protein>
<dbReference type="AlphaFoldDB" id="A0A9P6JMW3"/>
<dbReference type="InterPro" id="IPR001179">
    <property type="entry name" value="PPIase_FKBP_dom"/>
</dbReference>
<dbReference type="PROSITE" id="PS50059">
    <property type="entry name" value="FKBP_PPIASE"/>
    <property type="match status" value="1"/>
</dbReference>
<comment type="caution">
    <text evidence="8">The sequence shown here is derived from an EMBL/GenBank/DDBJ whole genome shotgun (WGS) entry which is preliminary data.</text>
</comment>
<evidence type="ECO:0000313" key="8">
    <source>
        <dbReference type="EMBL" id="KAF9526546.1"/>
    </source>
</evidence>
<dbReference type="SUPFAM" id="SSF54534">
    <property type="entry name" value="FKBP-like"/>
    <property type="match status" value="1"/>
</dbReference>
<dbReference type="Proteomes" id="UP000807306">
    <property type="component" value="Unassembled WGS sequence"/>
</dbReference>
<accession>A0A9P6JMW3</accession>
<evidence type="ECO:0000256" key="5">
    <source>
        <dbReference type="PROSITE-ProRule" id="PRU00277"/>
    </source>
</evidence>
<keyword evidence="6" id="KW-0812">Transmembrane</keyword>
<reference evidence="8" key="1">
    <citation type="submission" date="2020-11" db="EMBL/GenBank/DDBJ databases">
        <authorList>
            <consortium name="DOE Joint Genome Institute"/>
            <person name="Ahrendt S."/>
            <person name="Riley R."/>
            <person name="Andreopoulos W."/>
            <person name="Labutti K."/>
            <person name="Pangilinan J."/>
            <person name="Ruiz-Duenas F.J."/>
            <person name="Barrasa J.M."/>
            <person name="Sanchez-Garcia M."/>
            <person name="Camarero S."/>
            <person name="Miyauchi S."/>
            <person name="Serrano A."/>
            <person name="Linde D."/>
            <person name="Babiker R."/>
            <person name="Drula E."/>
            <person name="Ayuso-Fernandez I."/>
            <person name="Pacheco R."/>
            <person name="Padilla G."/>
            <person name="Ferreira P."/>
            <person name="Barriuso J."/>
            <person name="Kellner H."/>
            <person name="Castanera R."/>
            <person name="Alfaro M."/>
            <person name="Ramirez L."/>
            <person name="Pisabarro A.G."/>
            <person name="Kuo A."/>
            <person name="Tritt A."/>
            <person name="Lipzen A."/>
            <person name="He G."/>
            <person name="Yan M."/>
            <person name="Ng V."/>
            <person name="Cullen D."/>
            <person name="Martin F."/>
            <person name="Rosso M.-N."/>
            <person name="Henrissat B."/>
            <person name="Hibbett D."/>
            <person name="Martinez A.T."/>
            <person name="Grigoriev I.V."/>
        </authorList>
    </citation>
    <scope>NUCLEOTIDE SEQUENCE</scope>
    <source>
        <strain evidence="8">CBS 506.95</strain>
    </source>
</reference>
<proteinExistence type="predicted"/>
<dbReference type="Pfam" id="PF00254">
    <property type="entry name" value="FKBP_C"/>
    <property type="match status" value="1"/>
</dbReference>
<name>A0A9P6JMW3_9AGAR</name>
<evidence type="ECO:0000259" key="7">
    <source>
        <dbReference type="PROSITE" id="PS50059"/>
    </source>
</evidence>
<keyword evidence="3 5" id="KW-0697">Rotamase</keyword>
<evidence type="ECO:0000256" key="4">
    <source>
        <dbReference type="ARBA" id="ARBA00023235"/>
    </source>
</evidence>
<dbReference type="GO" id="GO:0003755">
    <property type="term" value="F:peptidyl-prolyl cis-trans isomerase activity"/>
    <property type="evidence" value="ECO:0007669"/>
    <property type="project" value="UniProtKB-KW"/>
</dbReference>
<evidence type="ECO:0000256" key="3">
    <source>
        <dbReference type="ARBA" id="ARBA00023110"/>
    </source>
</evidence>
<dbReference type="EC" id="5.2.1.8" evidence="2 5"/>
<dbReference type="InterPro" id="IPR046357">
    <property type="entry name" value="PPIase_dom_sf"/>
</dbReference>
<dbReference type="FunFam" id="3.10.50.40:FF:000006">
    <property type="entry name" value="Peptidyl-prolyl cis-trans isomerase"/>
    <property type="match status" value="1"/>
</dbReference>
<dbReference type="PANTHER" id="PTHR45779:SF7">
    <property type="entry name" value="PEPTIDYLPROLYL ISOMERASE"/>
    <property type="match status" value="1"/>
</dbReference>
<dbReference type="OrthoDB" id="1902587at2759"/>
<keyword evidence="9" id="KW-1185">Reference proteome</keyword>
<gene>
    <name evidence="8" type="ORF">CPB83DRAFT_857713</name>
</gene>
<evidence type="ECO:0000256" key="6">
    <source>
        <dbReference type="SAM" id="Phobius"/>
    </source>
</evidence>
<keyword evidence="4 5" id="KW-0413">Isomerase</keyword>
<sequence length="171" mass="18866">MMPSTYVVKQATRRHSLFETDLTPQNSPPAQTYRKKMKVLAWVSVALLAVPAFAVSELVIENLKTPESCTKKSASGDNLEVHYTGTLLSNGNKFDSSRDRNQPFKLRVGAGQVIKGWDEGLVGMCVGERRKLTIPPHMAYGDRGFGNVIPAQSTLVFDVELLGINDSRDEL</sequence>
<dbReference type="EMBL" id="MU157870">
    <property type="protein sequence ID" value="KAF9526546.1"/>
    <property type="molecule type" value="Genomic_DNA"/>
</dbReference>